<comment type="caution">
    <text evidence="1">The sequence shown here is derived from an EMBL/GenBank/DDBJ whole genome shotgun (WGS) entry which is preliminary data.</text>
</comment>
<evidence type="ECO:0000313" key="1">
    <source>
        <dbReference type="EMBL" id="GLC28962.1"/>
    </source>
</evidence>
<evidence type="ECO:0000313" key="2">
    <source>
        <dbReference type="Proteomes" id="UP001208567"/>
    </source>
</evidence>
<dbReference type="InterPro" id="IPR018597">
    <property type="entry name" value="Phage_Tuc2009_YjcQ"/>
</dbReference>
<gene>
    <name evidence="1" type="ORF">bsdE14_03720</name>
</gene>
<organism evidence="1 2">
    <name type="scientific">Clostridium omnivorum</name>
    <dbReference type="NCBI Taxonomy" id="1604902"/>
    <lineage>
        <taxon>Bacteria</taxon>
        <taxon>Bacillati</taxon>
        <taxon>Bacillota</taxon>
        <taxon>Clostridia</taxon>
        <taxon>Eubacteriales</taxon>
        <taxon>Clostridiaceae</taxon>
        <taxon>Clostridium</taxon>
    </lineage>
</organism>
<dbReference type="Proteomes" id="UP001208567">
    <property type="component" value="Unassembled WGS sequence"/>
</dbReference>
<proteinExistence type="predicted"/>
<dbReference type="InterPro" id="IPR036390">
    <property type="entry name" value="WH_DNA-bd_sf"/>
</dbReference>
<dbReference type="RefSeq" id="WP_264848234.1">
    <property type="nucleotide sequence ID" value="NZ_BRXR01000001.1"/>
</dbReference>
<accession>A0ABQ5N1A4</accession>
<dbReference type="Gene3D" id="1.10.10.10">
    <property type="entry name" value="Winged helix-like DNA-binding domain superfamily/Winged helix DNA-binding domain"/>
    <property type="match status" value="1"/>
</dbReference>
<keyword evidence="2" id="KW-1185">Reference proteome</keyword>
<protein>
    <submittedName>
        <fullName evidence="1">Uncharacterized protein</fullName>
    </submittedName>
</protein>
<name>A0ABQ5N1A4_9CLOT</name>
<dbReference type="EMBL" id="BRXR01000001">
    <property type="protein sequence ID" value="GLC28962.1"/>
    <property type="molecule type" value="Genomic_DNA"/>
</dbReference>
<dbReference type="InterPro" id="IPR036388">
    <property type="entry name" value="WH-like_DNA-bd_sf"/>
</dbReference>
<dbReference type="Pfam" id="PF09639">
    <property type="entry name" value="YjcQ"/>
    <property type="match status" value="1"/>
</dbReference>
<dbReference type="SUPFAM" id="SSF46785">
    <property type="entry name" value="Winged helix' DNA-binding domain"/>
    <property type="match status" value="1"/>
</dbReference>
<sequence>MDKSKIAYLILKNLYNGNVLSNQELGLNNSEYAQILCEMQNENLISGIMITNQHKEGGIVSIQNGKITVSGINYLMENTIPNREYKLKVSVDETLNGVEISTMIDVNGRICRNKKVFNKSLKDLDVEVESFLLAVEGLKNEKQEALNSCTD</sequence>
<reference evidence="1 2" key="1">
    <citation type="journal article" date="2024" name="Int. J. Syst. Evol. Microbiol.">
        <title>Clostridium omnivorum sp. nov., isolated from anoxic soil under the treatment of reductive soil disinfestation.</title>
        <authorList>
            <person name="Ueki A."/>
            <person name="Tonouchi A."/>
            <person name="Kaku N."/>
            <person name="Honma S."/>
            <person name="Ueki K."/>
        </authorList>
    </citation>
    <scope>NUCLEOTIDE SEQUENCE [LARGE SCALE GENOMIC DNA]</scope>
    <source>
        <strain evidence="1 2">E14</strain>
    </source>
</reference>